<dbReference type="InterPro" id="IPR032514">
    <property type="entry name" value="GtaA_central"/>
</dbReference>
<keyword evidence="4" id="KW-1185">Reference proteome</keyword>
<evidence type="ECO:0008006" key="5">
    <source>
        <dbReference type="Google" id="ProtNLM"/>
    </source>
</evidence>
<feature type="domain" description="Glutaminase A central" evidence="1">
    <location>
        <begin position="331"/>
        <end position="666"/>
    </location>
</feature>
<dbReference type="Pfam" id="PF17168">
    <property type="entry name" value="DUF5127"/>
    <property type="match status" value="1"/>
</dbReference>
<dbReference type="PANTHER" id="PTHR31987:SF1">
    <property type="entry name" value="GLUTAMINASE A"/>
    <property type="match status" value="1"/>
</dbReference>
<dbReference type="AlphaFoldDB" id="A0A9W9AHZ2"/>
<protein>
    <recommendedName>
        <fullName evidence="5">DUF1793-domain-containing protein</fullName>
    </recommendedName>
</protein>
<reference evidence="3" key="1">
    <citation type="submission" date="2022-08" db="EMBL/GenBank/DDBJ databases">
        <title>A Global Phylogenomic Analysis of the Shiitake Genus Lentinula.</title>
        <authorList>
            <consortium name="DOE Joint Genome Institute"/>
            <person name="Sierra-Patev S."/>
            <person name="Min B."/>
            <person name="Naranjo-Ortiz M."/>
            <person name="Looney B."/>
            <person name="Konkel Z."/>
            <person name="Slot J.C."/>
            <person name="Sakamoto Y."/>
            <person name="Steenwyk J.L."/>
            <person name="Rokas A."/>
            <person name="Carro J."/>
            <person name="Camarero S."/>
            <person name="Ferreira P."/>
            <person name="Molpeceres G."/>
            <person name="Ruiz-Duenas F.J."/>
            <person name="Serrano A."/>
            <person name="Henrissat B."/>
            <person name="Drula E."/>
            <person name="Hughes K.W."/>
            <person name="Mata J.L."/>
            <person name="Ishikawa N.K."/>
            <person name="Vargas-Isla R."/>
            <person name="Ushijima S."/>
            <person name="Smith C.A."/>
            <person name="Ahrendt S."/>
            <person name="Andreopoulos W."/>
            <person name="He G."/>
            <person name="Labutti K."/>
            <person name="Lipzen A."/>
            <person name="Ng V."/>
            <person name="Riley R."/>
            <person name="Sandor L."/>
            <person name="Barry K."/>
            <person name="Martinez A.T."/>
            <person name="Xiao Y."/>
            <person name="Gibbons J.G."/>
            <person name="Terashima K."/>
            <person name="Grigoriev I.V."/>
            <person name="Hibbett D.S."/>
        </authorList>
    </citation>
    <scope>NUCLEOTIDE SEQUENCE</scope>
    <source>
        <strain evidence="3">JLM2183</strain>
    </source>
</reference>
<proteinExistence type="predicted"/>
<evidence type="ECO:0000259" key="2">
    <source>
        <dbReference type="Pfam" id="PF17168"/>
    </source>
</evidence>
<dbReference type="InterPro" id="IPR033433">
    <property type="entry name" value="GtaA_N"/>
</dbReference>
<dbReference type="Proteomes" id="UP001150266">
    <property type="component" value="Unassembled WGS sequence"/>
</dbReference>
<evidence type="ECO:0000313" key="3">
    <source>
        <dbReference type="EMBL" id="KAJ4482045.1"/>
    </source>
</evidence>
<dbReference type="PANTHER" id="PTHR31987">
    <property type="entry name" value="GLUTAMINASE A-RELATED"/>
    <property type="match status" value="1"/>
</dbReference>
<name>A0A9W9AHZ2_9AGAR</name>
<dbReference type="OrthoDB" id="3918848at2759"/>
<gene>
    <name evidence="3" type="ORF">J3R30DRAFT_3286758</name>
</gene>
<dbReference type="EMBL" id="JAOTPV010000005">
    <property type="protein sequence ID" value="KAJ4482045.1"/>
    <property type="molecule type" value="Genomic_DNA"/>
</dbReference>
<evidence type="ECO:0000259" key="1">
    <source>
        <dbReference type="Pfam" id="PF16335"/>
    </source>
</evidence>
<dbReference type="Pfam" id="PF16335">
    <property type="entry name" value="GtaA_6_Hairpin"/>
    <property type="match status" value="1"/>
</dbReference>
<sequence>MFVSLVDSQFNSLRNFWPASYPLAVRAPYLNTWIKSANGSDSLNFWPLHWDGNTSQIMGWSGFARIDGVTWQWMGASPIGNSTTLLNSEITPTSTKFSVIAGSVLLNLTFLSPIEPSDWVKQSLPFIYLSLEAQSIDGQAHDVQVYSDISAEWLSGNRNLVATWQTTQTDTSVYHRAQLQSPEYMTEINNIAEDSTVYYSMQTGAQVTYQTGEDSVVRGQFQSKGSLTNQQDTNFRAINDDFVVLGISVDLGTSTKFATPVVWGLGLVRDPVIEYTTSAGSSTSQNRSSYFWTEFDTIADAIDSFLADYSNAVDRANKLDQQIMSAAQNISSQYADLVAFGARQALASSDITVTKSSDGSYNTSDVKAFQRDTGIGQRVNAVETLFATMPIYLYLNASLLGIHLDSLLQYQSSGYANAYAAPDLGIAYPVASGDASDTHTRGIEDTGNMLIMTLAHARTTGDGTLIKNYYTLLSLWADYLVSYTLYPNGQTSADDITESNNTNLAIKGIIGIAAMAEISQAMGDITGAQQYQANATTYVKLWQSLASSSGHLLPTYEDTSSSDYALMYNMYADTLLKTNLIDRSVCIFTTSVADRSITGKFGLSYDNTNSNKDANSAWTLFTAGSIASVSPVTQNQLVEMVHTRAGFNQTTGNFPLIYDDQTGNSSVTNGLAR</sequence>
<comment type="caution">
    <text evidence="3">The sequence shown here is derived from an EMBL/GenBank/DDBJ whole genome shotgun (WGS) entry which is preliminary data.</text>
</comment>
<feature type="domain" description="Glutaminase A N-terminal" evidence="2">
    <location>
        <begin position="93"/>
        <end position="325"/>
    </location>
</feature>
<dbReference type="InterPro" id="IPR052743">
    <property type="entry name" value="Glutaminase_GtaA"/>
</dbReference>
<organism evidence="3 4">
    <name type="scientific">Lentinula aciculospora</name>
    <dbReference type="NCBI Taxonomy" id="153920"/>
    <lineage>
        <taxon>Eukaryota</taxon>
        <taxon>Fungi</taxon>
        <taxon>Dikarya</taxon>
        <taxon>Basidiomycota</taxon>
        <taxon>Agaricomycotina</taxon>
        <taxon>Agaricomycetes</taxon>
        <taxon>Agaricomycetidae</taxon>
        <taxon>Agaricales</taxon>
        <taxon>Marasmiineae</taxon>
        <taxon>Omphalotaceae</taxon>
        <taxon>Lentinula</taxon>
    </lineage>
</organism>
<evidence type="ECO:0000313" key="4">
    <source>
        <dbReference type="Proteomes" id="UP001150266"/>
    </source>
</evidence>
<accession>A0A9W9AHZ2</accession>